<feature type="transmembrane region" description="Helical" evidence="1">
    <location>
        <begin position="75"/>
        <end position="95"/>
    </location>
</feature>
<feature type="transmembrane region" description="Helical" evidence="1">
    <location>
        <begin position="127"/>
        <end position="143"/>
    </location>
</feature>
<feature type="transmembrane region" description="Helical" evidence="1">
    <location>
        <begin position="37"/>
        <end position="54"/>
    </location>
</feature>
<dbReference type="PANTHER" id="PTHR22911">
    <property type="entry name" value="ACYL-MALONYL CONDENSING ENZYME-RELATED"/>
    <property type="match status" value="1"/>
</dbReference>
<keyword evidence="1" id="KW-0812">Transmembrane</keyword>
<dbReference type="PANTHER" id="PTHR22911:SF103">
    <property type="entry name" value="BLR2811 PROTEIN"/>
    <property type="match status" value="1"/>
</dbReference>
<evidence type="ECO:0000256" key="1">
    <source>
        <dbReference type="SAM" id="Phobius"/>
    </source>
</evidence>
<feature type="transmembrane region" description="Helical" evidence="1">
    <location>
        <begin position="242"/>
        <end position="259"/>
    </location>
</feature>
<accession>A0A2P8F9B1</accession>
<keyword evidence="1" id="KW-0472">Membrane</keyword>
<keyword evidence="4" id="KW-1185">Reference proteome</keyword>
<dbReference type="InterPro" id="IPR037185">
    <property type="entry name" value="EmrE-like"/>
</dbReference>
<evidence type="ECO:0000259" key="2">
    <source>
        <dbReference type="Pfam" id="PF00892"/>
    </source>
</evidence>
<feature type="transmembrane region" description="Helical" evidence="1">
    <location>
        <begin position="149"/>
        <end position="169"/>
    </location>
</feature>
<comment type="caution">
    <text evidence="3">The sequence shown here is derived from an EMBL/GenBank/DDBJ whole genome shotgun (WGS) entry which is preliminary data.</text>
</comment>
<evidence type="ECO:0000313" key="4">
    <source>
        <dbReference type="Proteomes" id="UP000240418"/>
    </source>
</evidence>
<protein>
    <submittedName>
        <fullName evidence="3">Drug/metabolite transporter (DMT)-like permease</fullName>
    </submittedName>
</protein>
<gene>
    <name evidence="3" type="ORF">CLV88_11156</name>
</gene>
<feature type="transmembrane region" description="Helical" evidence="1">
    <location>
        <begin position="101"/>
        <end position="120"/>
    </location>
</feature>
<name>A0A2P8F9B1_9RHOB</name>
<dbReference type="Proteomes" id="UP000240418">
    <property type="component" value="Unassembled WGS sequence"/>
</dbReference>
<dbReference type="InterPro" id="IPR000620">
    <property type="entry name" value="EamA_dom"/>
</dbReference>
<dbReference type="Gene3D" id="1.10.3730.20">
    <property type="match status" value="1"/>
</dbReference>
<dbReference type="AlphaFoldDB" id="A0A2P8F9B1"/>
<proteinExistence type="predicted"/>
<feature type="transmembrane region" description="Helical" evidence="1">
    <location>
        <begin position="181"/>
        <end position="200"/>
    </location>
</feature>
<sequence>MSADNPRFGILLMSLTTFVFAAQDGISRHLAGEYNIYLVVMVRYWFFAAFVIALSARHSGGLRAATTTGFPLLQVLRGAILAVEICVTVLAFTLLGLTETHAIFICYPLMVAALSGPVLGERVGWRRWLAIGVGAIGVMVILQPGSGVFTVWAIVPLLGALLFALYGLLTRYVARRDTAQVSFFYTGTVGCVVMTAIGAFHWEPMSGPDWLWMAALCCTGAFGHWLLIKAYEATEASTVQPFAYLQLPFAAMFGMMFFGETLRTNVAIGAVIVVAAGLFTFWRERKRASA</sequence>
<feature type="transmembrane region" description="Helical" evidence="1">
    <location>
        <begin position="212"/>
        <end position="230"/>
    </location>
</feature>
<dbReference type="OrthoDB" id="9807937at2"/>
<evidence type="ECO:0000313" key="3">
    <source>
        <dbReference type="EMBL" id="PSL18311.1"/>
    </source>
</evidence>
<feature type="domain" description="EamA" evidence="2">
    <location>
        <begin position="152"/>
        <end position="280"/>
    </location>
</feature>
<dbReference type="GO" id="GO:0016020">
    <property type="term" value="C:membrane"/>
    <property type="evidence" value="ECO:0007669"/>
    <property type="project" value="InterPro"/>
</dbReference>
<reference evidence="3 4" key="1">
    <citation type="submission" date="2018-03" db="EMBL/GenBank/DDBJ databases">
        <title>Genomic Encyclopedia of Archaeal and Bacterial Type Strains, Phase II (KMG-II): from individual species to whole genera.</title>
        <authorList>
            <person name="Goeker M."/>
        </authorList>
    </citation>
    <scope>NUCLEOTIDE SEQUENCE [LARGE SCALE GENOMIC DNA]</scope>
    <source>
        <strain evidence="3 4">DSM 100673</strain>
    </source>
</reference>
<keyword evidence="1" id="KW-1133">Transmembrane helix</keyword>
<feature type="domain" description="EamA" evidence="2">
    <location>
        <begin position="8"/>
        <end position="142"/>
    </location>
</feature>
<dbReference type="Pfam" id="PF00892">
    <property type="entry name" value="EamA"/>
    <property type="match status" value="2"/>
</dbReference>
<organism evidence="3 4">
    <name type="scientific">Shimia abyssi</name>
    <dbReference type="NCBI Taxonomy" id="1662395"/>
    <lineage>
        <taxon>Bacteria</taxon>
        <taxon>Pseudomonadati</taxon>
        <taxon>Pseudomonadota</taxon>
        <taxon>Alphaproteobacteria</taxon>
        <taxon>Rhodobacterales</taxon>
        <taxon>Roseobacteraceae</taxon>
    </lineage>
</organism>
<dbReference type="RefSeq" id="WP_106609335.1">
    <property type="nucleotide sequence ID" value="NZ_PYGJ01000011.1"/>
</dbReference>
<feature type="transmembrane region" description="Helical" evidence="1">
    <location>
        <begin position="265"/>
        <end position="282"/>
    </location>
</feature>
<dbReference type="EMBL" id="PYGJ01000011">
    <property type="protein sequence ID" value="PSL18311.1"/>
    <property type="molecule type" value="Genomic_DNA"/>
</dbReference>
<dbReference type="SUPFAM" id="SSF103481">
    <property type="entry name" value="Multidrug resistance efflux transporter EmrE"/>
    <property type="match status" value="2"/>
</dbReference>